<dbReference type="Proteomes" id="UP000267798">
    <property type="component" value="Unassembled WGS sequence"/>
</dbReference>
<organism evidence="2 3">
    <name type="scientific">Paenibacillus pinisoli</name>
    <dbReference type="NCBI Taxonomy" id="1276110"/>
    <lineage>
        <taxon>Bacteria</taxon>
        <taxon>Bacillati</taxon>
        <taxon>Bacillota</taxon>
        <taxon>Bacilli</taxon>
        <taxon>Bacillales</taxon>
        <taxon>Paenibacillaceae</taxon>
        <taxon>Paenibacillus</taxon>
    </lineage>
</organism>
<sequence>MDNQALQQWVERVSMESFGRPFLHQAAFNGRLKATGGRYFTRSHNIEISPHQLAAFGIEETEKIIKHELCHYHLHLMKRGYRHRDADFKTLLAHVGGSRYCNTLPERSGGGANPYKYKLICVRCGTEYLRKRKVDPARYACGKCRGKLKLFLLDKQDGP</sequence>
<keyword evidence="3" id="KW-1185">Reference proteome</keyword>
<dbReference type="EMBL" id="QXQB01000002">
    <property type="protein sequence ID" value="RJX39425.1"/>
    <property type="molecule type" value="Genomic_DNA"/>
</dbReference>
<evidence type="ECO:0000259" key="1">
    <source>
        <dbReference type="SMART" id="SM00731"/>
    </source>
</evidence>
<dbReference type="InterPro" id="IPR035240">
    <property type="entry name" value="SprT_Zn_ribbon"/>
</dbReference>
<dbReference type="NCBIfam" id="NF003339">
    <property type="entry name" value="PRK04351.1"/>
    <property type="match status" value="1"/>
</dbReference>
<feature type="domain" description="SprT-like" evidence="1">
    <location>
        <begin position="4"/>
        <end position="151"/>
    </location>
</feature>
<comment type="caution">
    <text evidence="2">The sequence shown here is derived from an EMBL/GenBank/DDBJ whole genome shotgun (WGS) entry which is preliminary data.</text>
</comment>
<gene>
    <name evidence="2" type="ORF">D3P09_08300</name>
</gene>
<protein>
    <submittedName>
        <fullName evidence="2">SprT family protein</fullName>
    </submittedName>
</protein>
<name>A0A3A6PF72_9BACL</name>
<dbReference type="SMART" id="SM00731">
    <property type="entry name" value="SprT"/>
    <property type="match status" value="1"/>
</dbReference>
<dbReference type="InterPro" id="IPR006640">
    <property type="entry name" value="SprT-like_domain"/>
</dbReference>
<dbReference type="RefSeq" id="WP_120108886.1">
    <property type="nucleotide sequence ID" value="NZ_QXQB01000002.1"/>
</dbReference>
<reference evidence="2 3" key="1">
    <citation type="submission" date="2018-09" db="EMBL/GenBank/DDBJ databases">
        <title>Paenibacillus aracenensis nov. sp. isolated from a cave in southern Spain.</title>
        <authorList>
            <person name="Jurado V."/>
            <person name="Gutierrez-Patricio S."/>
            <person name="Gonzalez-Pimentel J.L."/>
            <person name="Miller A.Z."/>
            <person name="Laiz L."/>
            <person name="Saiz-Jimenez C."/>
        </authorList>
    </citation>
    <scope>NUCLEOTIDE SEQUENCE [LARGE SCALE GENOMIC DNA]</scope>
    <source>
        <strain evidence="2 3">JCM 19203</strain>
    </source>
</reference>
<dbReference type="OrthoDB" id="9799909at2"/>
<accession>A0A3A6PF72</accession>
<evidence type="ECO:0000313" key="3">
    <source>
        <dbReference type="Proteomes" id="UP000267798"/>
    </source>
</evidence>
<dbReference type="AlphaFoldDB" id="A0A3A6PF72"/>
<proteinExistence type="predicted"/>
<dbReference type="Pfam" id="PF10263">
    <property type="entry name" value="SprT-like"/>
    <property type="match status" value="1"/>
</dbReference>
<dbReference type="GO" id="GO:0006950">
    <property type="term" value="P:response to stress"/>
    <property type="evidence" value="ECO:0007669"/>
    <property type="project" value="UniProtKB-ARBA"/>
</dbReference>
<evidence type="ECO:0000313" key="2">
    <source>
        <dbReference type="EMBL" id="RJX39425.1"/>
    </source>
</evidence>
<dbReference type="Pfam" id="PF17283">
    <property type="entry name" value="Zn_ribbon_SprT"/>
    <property type="match status" value="1"/>
</dbReference>